<protein>
    <submittedName>
        <fullName evidence="2">Uncharacterized protein</fullName>
    </submittedName>
</protein>
<gene>
    <name evidence="2" type="ORF">DAT561_p1155</name>
</gene>
<keyword evidence="1" id="KW-0812">Transmembrane</keyword>
<feature type="transmembrane region" description="Helical" evidence="1">
    <location>
        <begin position="45"/>
        <end position="65"/>
    </location>
</feature>
<keyword evidence="2" id="KW-0614">Plasmid</keyword>
<feature type="transmembrane region" description="Helical" evidence="1">
    <location>
        <begin position="110"/>
        <end position="134"/>
    </location>
</feature>
<feature type="transmembrane region" description="Helical" evidence="1">
    <location>
        <begin position="7"/>
        <end position="25"/>
    </location>
</feature>
<dbReference type="RefSeq" id="WP_014868519.1">
    <property type="nucleotide sequence ID" value="NZ_JAIWKU010000007.1"/>
</dbReference>
<keyword evidence="1" id="KW-0472">Membrane</keyword>
<organism evidence="2 3">
    <name type="scientific">Melissococcus plutonius</name>
    <dbReference type="NCBI Taxonomy" id="33970"/>
    <lineage>
        <taxon>Bacteria</taxon>
        <taxon>Bacillati</taxon>
        <taxon>Bacillota</taxon>
        <taxon>Bacilli</taxon>
        <taxon>Lactobacillales</taxon>
        <taxon>Enterococcaceae</taxon>
        <taxon>Melissococcus</taxon>
    </lineage>
</organism>
<evidence type="ECO:0000256" key="1">
    <source>
        <dbReference type="SAM" id="Phobius"/>
    </source>
</evidence>
<evidence type="ECO:0000313" key="2">
    <source>
        <dbReference type="EMBL" id="BBC61855.1"/>
    </source>
</evidence>
<proteinExistence type="predicted"/>
<sequence>MNRKLIFWCYFLMMFILFICVPSYFVGISKHAYSSLFFGYQEKPLLIMMISLLSLFFDYLSLIIPRMELFSIRSFSLIRKPTIKRSCFVCMKVILPYFIPFLLIKLYALTIFATSIVFVWIGISIIEWFLCFYISLNLKIAIPNGFFLFIFIIVRIIAHLLF</sequence>
<dbReference type="EMBL" id="AP018493">
    <property type="protein sequence ID" value="BBC61855.1"/>
    <property type="molecule type" value="Genomic_DNA"/>
</dbReference>
<feature type="transmembrane region" description="Helical" evidence="1">
    <location>
        <begin position="86"/>
        <end position="104"/>
    </location>
</feature>
<geneLocation type="plasmid" evidence="3">
    <name>pmp1 dat561 dna</name>
</geneLocation>
<evidence type="ECO:0000313" key="3">
    <source>
        <dbReference type="Proteomes" id="UP000269226"/>
    </source>
</evidence>
<keyword evidence="1" id="KW-1133">Transmembrane helix</keyword>
<dbReference type="AlphaFoldDB" id="A0A2Z5Y4R7"/>
<feature type="transmembrane region" description="Helical" evidence="1">
    <location>
        <begin position="141"/>
        <end position="161"/>
    </location>
</feature>
<accession>A0A2Z5Y4R7</accession>
<dbReference type="Proteomes" id="UP000269226">
    <property type="component" value="Plasmid pMP1"/>
</dbReference>
<name>A0A2Z5Y4R7_9ENTE</name>
<reference evidence="2 3" key="1">
    <citation type="submission" date="2018-01" db="EMBL/GenBank/DDBJ databases">
        <title>Whole genome sequence of Melissococcus plutonius DAT561.</title>
        <authorList>
            <person name="Okumura K."/>
            <person name="Takamatsu D."/>
            <person name="Okura M."/>
        </authorList>
    </citation>
    <scope>NUCLEOTIDE SEQUENCE [LARGE SCALE GENOMIC DNA]</scope>
    <source>
        <strain evidence="2 3">DAT561</strain>
        <plasmid evidence="3">pmp1 dat561 dna</plasmid>
    </source>
</reference>